<feature type="DNA-binding region" description="H-T-H motif" evidence="2">
    <location>
        <begin position="53"/>
        <end position="72"/>
    </location>
</feature>
<dbReference type="Gene3D" id="1.10.357.10">
    <property type="entry name" value="Tetracycline Repressor, domain 2"/>
    <property type="match status" value="1"/>
</dbReference>
<keyword evidence="1 2" id="KW-0238">DNA-binding</keyword>
<evidence type="ECO:0000313" key="5">
    <source>
        <dbReference type="EMBL" id="CDQ42841.1"/>
    </source>
</evidence>
<protein>
    <submittedName>
        <fullName evidence="5">TetR family transcriptional regulator</fullName>
    </submittedName>
</protein>
<dbReference type="InterPro" id="IPR001647">
    <property type="entry name" value="HTH_TetR"/>
</dbReference>
<evidence type="ECO:0000259" key="4">
    <source>
        <dbReference type="PROSITE" id="PS50977"/>
    </source>
</evidence>
<dbReference type="AlphaFoldDB" id="A0AAV2WFW8"/>
<organism evidence="5 6">
    <name type="scientific">Mycolicibacterium neoaurum</name>
    <name type="common">Mycobacterium neoaurum</name>
    <dbReference type="NCBI Taxonomy" id="1795"/>
    <lineage>
        <taxon>Bacteria</taxon>
        <taxon>Bacillati</taxon>
        <taxon>Actinomycetota</taxon>
        <taxon>Actinomycetes</taxon>
        <taxon>Mycobacteriales</taxon>
        <taxon>Mycobacteriaceae</taxon>
        <taxon>Mycolicibacterium</taxon>
    </lineage>
</organism>
<evidence type="ECO:0000256" key="1">
    <source>
        <dbReference type="ARBA" id="ARBA00023125"/>
    </source>
</evidence>
<dbReference type="EMBL" id="LK021337">
    <property type="protein sequence ID" value="CDQ42841.1"/>
    <property type="molecule type" value="Genomic_DNA"/>
</dbReference>
<evidence type="ECO:0000313" key="6">
    <source>
        <dbReference type="Proteomes" id="UP000028864"/>
    </source>
</evidence>
<dbReference type="InterPro" id="IPR009057">
    <property type="entry name" value="Homeodomain-like_sf"/>
</dbReference>
<feature type="region of interest" description="Disordered" evidence="3">
    <location>
        <begin position="1"/>
        <end position="29"/>
    </location>
</feature>
<reference evidence="5" key="2">
    <citation type="submission" date="2015-09" db="EMBL/GenBank/DDBJ databases">
        <title>Draft genome sequence of Mycobacterium neoaurum DSM 44074.</title>
        <authorList>
            <person name="Croce O."/>
            <person name="Robert C."/>
            <person name="Raoult D."/>
            <person name="Drancourt M."/>
        </authorList>
    </citation>
    <scope>NUCLEOTIDE SEQUENCE</scope>
    <source>
        <strain evidence="5">DSM 44074</strain>
    </source>
</reference>
<evidence type="ECO:0000256" key="2">
    <source>
        <dbReference type="PROSITE-ProRule" id="PRU00335"/>
    </source>
</evidence>
<proteinExistence type="predicted"/>
<gene>
    <name evidence="5" type="ORF">BN1047_00699</name>
</gene>
<dbReference type="PROSITE" id="PS50977">
    <property type="entry name" value="HTH_TETR_2"/>
    <property type="match status" value="1"/>
</dbReference>
<name>A0AAV2WFW8_MYCNE</name>
<dbReference type="Pfam" id="PF00440">
    <property type="entry name" value="TetR_N"/>
    <property type="match status" value="1"/>
</dbReference>
<dbReference type="GO" id="GO:0000976">
    <property type="term" value="F:transcription cis-regulatory region binding"/>
    <property type="evidence" value="ECO:0007669"/>
    <property type="project" value="TreeGrafter"/>
</dbReference>
<dbReference type="Proteomes" id="UP000028864">
    <property type="component" value="Unassembled WGS sequence"/>
</dbReference>
<feature type="domain" description="HTH tetR-type" evidence="4">
    <location>
        <begin position="30"/>
        <end position="90"/>
    </location>
</feature>
<evidence type="ECO:0000256" key="3">
    <source>
        <dbReference type="SAM" id="MobiDB-lite"/>
    </source>
</evidence>
<reference evidence="5" key="1">
    <citation type="submission" date="2014-05" db="EMBL/GenBank/DDBJ databases">
        <authorList>
            <person name="Urmite Genomes"/>
        </authorList>
    </citation>
    <scope>NUCLEOTIDE SEQUENCE</scope>
    <source>
        <strain evidence="5">DSM 44074</strain>
    </source>
</reference>
<dbReference type="SUPFAM" id="SSF46689">
    <property type="entry name" value="Homeodomain-like"/>
    <property type="match status" value="1"/>
</dbReference>
<dbReference type="PRINTS" id="PR00455">
    <property type="entry name" value="HTHTETR"/>
</dbReference>
<sequence>MYSLPVRRSSGSAGEGRRVRGRPPNPQLQEERRNAIIESAYVVLTEKGYERTLMSDVARHAQVSNGTLYRYFDSKRELVDRIFDYAVTKAIAALNVDSVVDEIEATDREPLELITAFGSRLFALVDEDPAIIRVLTVESSAIDAELRWRVIGLLGLIDAGVAQLFERFAPESGADRDVWKMLSRMIVGMAGPGLAMSLAGDGTATTRAEFLSMMKSVATEGLLGQVDGDAERDDNA</sequence>
<accession>A0AAV2WFW8</accession>
<dbReference type="GO" id="GO:0003700">
    <property type="term" value="F:DNA-binding transcription factor activity"/>
    <property type="evidence" value="ECO:0007669"/>
    <property type="project" value="TreeGrafter"/>
</dbReference>